<evidence type="ECO:0000259" key="3">
    <source>
        <dbReference type="PROSITE" id="PS50118"/>
    </source>
</evidence>
<dbReference type="AlphaFoldDB" id="A0A139AUG3"/>
<dbReference type="PROSITE" id="PS50118">
    <property type="entry name" value="HMG_BOX_2"/>
    <property type="match status" value="1"/>
</dbReference>
<evidence type="ECO:0000256" key="2">
    <source>
        <dbReference type="SAM" id="MobiDB-lite"/>
    </source>
</evidence>
<dbReference type="InterPro" id="IPR009071">
    <property type="entry name" value="HMG_box_dom"/>
</dbReference>
<dbReference type="Gene3D" id="1.10.30.10">
    <property type="entry name" value="High mobility group box domain"/>
    <property type="match status" value="1"/>
</dbReference>
<evidence type="ECO:0000256" key="1">
    <source>
        <dbReference type="PROSITE-ProRule" id="PRU00267"/>
    </source>
</evidence>
<evidence type="ECO:0000313" key="4">
    <source>
        <dbReference type="EMBL" id="KXS20213.1"/>
    </source>
</evidence>
<feature type="DNA-binding region" description="HMG box" evidence="1">
    <location>
        <begin position="102"/>
        <end position="181"/>
    </location>
</feature>
<dbReference type="GO" id="GO:0005634">
    <property type="term" value="C:nucleus"/>
    <property type="evidence" value="ECO:0007669"/>
    <property type="project" value="UniProtKB-UniRule"/>
</dbReference>
<protein>
    <recommendedName>
        <fullName evidence="3">HMG box domain-containing protein</fullName>
    </recommendedName>
</protein>
<reference evidence="4 5" key="1">
    <citation type="journal article" date="2015" name="Genome Biol. Evol.">
        <title>Phylogenomic analyses indicate that early fungi evolved digesting cell walls of algal ancestors of land plants.</title>
        <authorList>
            <person name="Chang Y."/>
            <person name="Wang S."/>
            <person name="Sekimoto S."/>
            <person name="Aerts A.L."/>
            <person name="Choi C."/>
            <person name="Clum A."/>
            <person name="LaButti K.M."/>
            <person name="Lindquist E.A."/>
            <person name="Yee Ngan C."/>
            <person name="Ohm R.A."/>
            <person name="Salamov A.A."/>
            <person name="Grigoriev I.V."/>
            <person name="Spatafora J.W."/>
            <person name="Berbee M.L."/>
        </authorList>
    </citation>
    <scope>NUCLEOTIDE SEQUENCE [LARGE SCALE GENOMIC DNA]</scope>
    <source>
        <strain evidence="4 5">JEL478</strain>
    </source>
</reference>
<gene>
    <name evidence="4" type="ORF">M427DRAFT_66747</name>
</gene>
<dbReference type="GO" id="GO:0003677">
    <property type="term" value="F:DNA binding"/>
    <property type="evidence" value="ECO:0007669"/>
    <property type="project" value="UniProtKB-UniRule"/>
</dbReference>
<feature type="region of interest" description="Disordered" evidence="2">
    <location>
        <begin position="270"/>
        <end position="300"/>
    </location>
</feature>
<dbReference type="Proteomes" id="UP000070544">
    <property type="component" value="Unassembled WGS sequence"/>
</dbReference>
<dbReference type="SMART" id="SM00398">
    <property type="entry name" value="HMG"/>
    <property type="match status" value="1"/>
</dbReference>
<dbReference type="InterPro" id="IPR036910">
    <property type="entry name" value="HMG_box_dom_sf"/>
</dbReference>
<feature type="domain" description="HMG box" evidence="3">
    <location>
        <begin position="102"/>
        <end position="181"/>
    </location>
</feature>
<feature type="region of interest" description="Disordered" evidence="2">
    <location>
        <begin position="209"/>
        <end position="229"/>
    </location>
</feature>
<keyword evidence="1" id="KW-0238">DNA-binding</keyword>
<keyword evidence="5" id="KW-1185">Reference proteome</keyword>
<dbReference type="OrthoDB" id="6247875at2759"/>
<proteinExistence type="predicted"/>
<evidence type="ECO:0000313" key="5">
    <source>
        <dbReference type="Proteomes" id="UP000070544"/>
    </source>
</evidence>
<organism evidence="4 5">
    <name type="scientific">Gonapodya prolifera (strain JEL478)</name>
    <name type="common">Monoblepharis prolifera</name>
    <dbReference type="NCBI Taxonomy" id="1344416"/>
    <lineage>
        <taxon>Eukaryota</taxon>
        <taxon>Fungi</taxon>
        <taxon>Fungi incertae sedis</taxon>
        <taxon>Chytridiomycota</taxon>
        <taxon>Chytridiomycota incertae sedis</taxon>
        <taxon>Monoblepharidomycetes</taxon>
        <taxon>Monoblepharidales</taxon>
        <taxon>Gonapodyaceae</taxon>
        <taxon>Gonapodya</taxon>
    </lineage>
</organism>
<dbReference type="EMBL" id="KQ965736">
    <property type="protein sequence ID" value="KXS20213.1"/>
    <property type="molecule type" value="Genomic_DNA"/>
</dbReference>
<dbReference type="SUPFAM" id="SSF47095">
    <property type="entry name" value="HMG-box"/>
    <property type="match status" value="1"/>
</dbReference>
<keyword evidence="1" id="KW-0539">Nucleus</keyword>
<name>A0A139AUG3_GONPJ</name>
<sequence>MPRSESAAVRMGCNPLFLMDADEMLALDDERSEFDDSQEHFYSPCQDQNTLIKDSATVSLAKQPFRPSYIELEYPQSWDELRLLFVPRQNGKRRHRKKSERPPRPLNAFMLYRQVLSEALLKHKINLRDEIRRSGCRHPFKEMSHLVGLWWQSESNETKKAFKRLSALAEEEHVRVYGNNARVNTQKYLRTALTGPQLPDLSLSLLSGDTLPPTPDPHPSADFTAMTTGPVDPDYSSLPPLPWYPLAPPSFIPLPGVFYVLPEMHTALDGHGHGHDEPGVDATLNAQDRDPLPPTQQMAAEGSPMDEFTVALPWPNA</sequence>
<accession>A0A139AUG3</accession>